<gene>
    <name evidence="3" type="ORF">FTJAE_13867</name>
</gene>
<dbReference type="RefSeq" id="XP_037199112.1">
    <property type="nucleotide sequence ID" value="XM_037347051.1"/>
</dbReference>
<keyword evidence="2" id="KW-1133">Transmembrane helix</keyword>
<dbReference type="PANTHER" id="PTHR35394">
    <property type="entry name" value="DUF3176 DOMAIN-CONTAINING PROTEIN"/>
    <property type="match status" value="1"/>
</dbReference>
<dbReference type="AlphaFoldDB" id="A0A8H5QFQ7"/>
<sequence>METFSRQQHKHHDISITTKDVSSRKAKPGPIRSWLWETLSLLLALGLLIATIVIPAQNNNRVLKPWPYDISLNTIIAILSTFMRASMLLVVAELIGQMGWNAMQKPRPVSDLHHFNNASRGILGALKLFWTVPPRLTSIIAALVIIISPAITPFAQQSVSTVPCARTVEGAQASLPITHYVPAWNSSFKTSSASYELSGDMKVAMMNGLVNPTGKDAAIAATCSTGNCTFPANSQGITHSSVAMCSACIDTTEFIELNISKNNATGVGGYAGKIYNFSLPNTQWVQAVISSQVIAMSGDLGWALDTPNSRFAQLAKVAISNITTLSFTQKGCNVTTSANATCPENRLTSRLPVPLRQQYPIATSCALYPCIKKYHGKVDRGSLIEKVVDEQPIDYDRATDDDAGNRVGVQTPCLIDGKEYKLANFSQTKDPSDSEIVVPVDGTNYTVPNQCVYQLTFGYRQALGTFIEKTLFNTLCVAIPFAGAKGQLNCGDQWWLPPLYNSTFEGLDASFDLFTTAITNNFRRQGIQAIRNGSMEENDKASGQATEMAICTVFDWRWVLLPAGLVAITMLLLIVAVVQGFTNPGMPVWKTSILPLLFYGPNVVGHTQETDLDDLQKEAGRVIVKIEHDESVRLGQVDTWGTES</sequence>
<dbReference type="EMBL" id="JAAQRI010000489">
    <property type="protein sequence ID" value="KAF5613657.1"/>
    <property type="molecule type" value="Genomic_DNA"/>
</dbReference>
<accession>A0A8H5QFQ7</accession>
<keyword evidence="2" id="KW-0472">Membrane</keyword>
<dbReference type="GeneID" id="59299321"/>
<dbReference type="InterPro" id="IPR021514">
    <property type="entry name" value="DUF3176"/>
</dbReference>
<dbReference type="PANTHER" id="PTHR35394:SF5">
    <property type="entry name" value="DUF3176 DOMAIN-CONTAINING PROTEIN"/>
    <property type="match status" value="1"/>
</dbReference>
<reference evidence="3 4" key="1">
    <citation type="submission" date="2020-05" db="EMBL/GenBank/DDBJ databases">
        <title>Identification and distribution of gene clusters putatively required for synthesis of sphingolipid metabolism inhibitors in phylogenetically diverse species of the filamentous fungus Fusarium.</title>
        <authorList>
            <person name="Kim H.-S."/>
            <person name="Busman M."/>
            <person name="Brown D.W."/>
            <person name="Divon H."/>
            <person name="Uhlig S."/>
            <person name="Proctor R.H."/>
        </authorList>
    </citation>
    <scope>NUCLEOTIDE SEQUENCE [LARGE SCALE GENOMIC DNA]</scope>
    <source>
        <strain evidence="3 4">NRRL 66243</strain>
    </source>
</reference>
<feature type="transmembrane region" description="Helical" evidence="2">
    <location>
        <begin position="74"/>
        <end position="95"/>
    </location>
</feature>
<feature type="region of interest" description="Disordered" evidence="1">
    <location>
        <begin position="1"/>
        <end position="26"/>
    </location>
</feature>
<evidence type="ECO:0000256" key="2">
    <source>
        <dbReference type="SAM" id="Phobius"/>
    </source>
</evidence>
<evidence type="ECO:0000313" key="4">
    <source>
        <dbReference type="Proteomes" id="UP000530670"/>
    </source>
</evidence>
<dbReference type="Pfam" id="PF11374">
    <property type="entry name" value="DUF3176"/>
    <property type="match status" value="1"/>
</dbReference>
<comment type="caution">
    <text evidence="3">The sequence shown here is derived from an EMBL/GenBank/DDBJ whole genome shotgun (WGS) entry which is preliminary data.</text>
</comment>
<keyword evidence="4" id="KW-1185">Reference proteome</keyword>
<feature type="transmembrane region" description="Helical" evidence="2">
    <location>
        <begin position="556"/>
        <end position="578"/>
    </location>
</feature>
<dbReference type="Proteomes" id="UP000530670">
    <property type="component" value="Unassembled WGS sequence"/>
</dbReference>
<proteinExistence type="predicted"/>
<organism evidence="3 4">
    <name type="scientific">Fusarium tjaetaba</name>
    <dbReference type="NCBI Taxonomy" id="1567544"/>
    <lineage>
        <taxon>Eukaryota</taxon>
        <taxon>Fungi</taxon>
        <taxon>Dikarya</taxon>
        <taxon>Ascomycota</taxon>
        <taxon>Pezizomycotina</taxon>
        <taxon>Sordariomycetes</taxon>
        <taxon>Hypocreomycetidae</taxon>
        <taxon>Hypocreales</taxon>
        <taxon>Nectriaceae</taxon>
        <taxon>Fusarium</taxon>
        <taxon>Fusarium fujikuroi species complex</taxon>
    </lineage>
</organism>
<evidence type="ECO:0000256" key="1">
    <source>
        <dbReference type="SAM" id="MobiDB-lite"/>
    </source>
</evidence>
<keyword evidence="2" id="KW-0812">Transmembrane</keyword>
<protein>
    <submittedName>
        <fullName evidence="3">Uncharacterized protein</fullName>
    </submittedName>
</protein>
<dbReference type="OrthoDB" id="5242705at2759"/>
<feature type="transmembrane region" description="Helical" evidence="2">
    <location>
        <begin position="34"/>
        <end position="54"/>
    </location>
</feature>
<evidence type="ECO:0000313" key="3">
    <source>
        <dbReference type="EMBL" id="KAF5613657.1"/>
    </source>
</evidence>
<name>A0A8H5QFQ7_9HYPO</name>